<proteinExistence type="inferred from homology"/>
<comment type="caution">
    <text evidence="5">The sequence shown here is derived from an EMBL/GenBank/DDBJ whole genome shotgun (WGS) entry which is preliminary data.</text>
</comment>
<keyword evidence="3 5" id="KW-0808">Transferase</keyword>
<evidence type="ECO:0000313" key="6">
    <source>
        <dbReference type="Proteomes" id="UP001560267"/>
    </source>
</evidence>
<dbReference type="GO" id="GO:0008168">
    <property type="term" value="F:methyltransferase activity"/>
    <property type="evidence" value="ECO:0007669"/>
    <property type="project" value="UniProtKB-KW"/>
</dbReference>
<dbReference type="InterPro" id="IPR051052">
    <property type="entry name" value="Diverse_substrate_MTase"/>
</dbReference>
<dbReference type="Pfam" id="PF08241">
    <property type="entry name" value="Methyltransf_11"/>
    <property type="match status" value="1"/>
</dbReference>
<dbReference type="InterPro" id="IPR029063">
    <property type="entry name" value="SAM-dependent_MTases_sf"/>
</dbReference>
<dbReference type="RefSeq" id="WP_298405601.1">
    <property type="nucleotide sequence ID" value="NZ_JBFSHR010000017.1"/>
</dbReference>
<sequence>MTSFGRQFGLNAATYDAVRPRYPDALFDKITAVIPAGGSVLELGAGTGIATRELLRRGLRVTAVEPDEAMARELLAKGTGELEVVICDFEHYEGLRRSFDAVISAQAWHWFAGASALREVKRLLRHGGIFAAWWNIGSITDERRSAALAEVFEETSQRLPILFRRPDLSATIGDLARLLQGDLGFYRVAPLEFTSTVSYTPGRFVALMSTMSEVLTLSTNDREKVVERLQETLGAEVIEVSYLTVGFMAFRS</sequence>
<evidence type="ECO:0000259" key="4">
    <source>
        <dbReference type="Pfam" id="PF08241"/>
    </source>
</evidence>
<dbReference type="SUPFAM" id="SSF53335">
    <property type="entry name" value="S-adenosyl-L-methionine-dependent methyltransferases"/>
    <property type="match status" value="1"/>
</dbReference>
<dbReference type="EMBL" id="JBFSHR010000017">
    <property type="protein sequence ID" value="MEX6429479.1"/>
    <property type="molecule type" value="Genomic_DNA"/>
</dbReference>
<evidence type="ECO:0000313" key="5">
    <source>
        <dbReference type="EMBL" id="MEX6429479.1"/>
    </source>
</evidence>
<dbReference type="PANTHER" id="PTHR44942:SF4">
    <property type="entry name" value="METHYLTRANSFERASE TYPE 11 DOMAIN-CONTAINING PROTEIN"/>
    <property type="match status" value="1"/>
</dbReference>
<gene>
    <name evidence="5" type="ORF">AB6A68_06450</name>
</gene>
<dbReference type="CDD" id="cd02440">
    <property type="entry name" value="AdoMet_MTases"/>
    <property type="match status" value="1"/>
</dbReference>
<dbReference type="InterPro" id="IPR013216">
    <property type="entry name" value="Methyltransf_11"/>
</dbReference>
<feature type="domain" description="Methyltransferase type 11" evidence="4">
    <location>
        <begin position="41"/>
        <end position="131"/>
    </location>
</feature>
<dbReference type="EC" id="2.1.1.-" evidence="5"/>
<evidence type="ECO:0000256" key="2">
    <source>
        <dbReference type="ARBA" id="ARBA00022603"/>
    </source>
</evidence>
<organism evidence="5 6">
    <name type="scientific">Ferrimicrobium acidiphilum</name>
    <dbReference type="NCBI Taxonomy" id="121039"/>
    <lineage>
        <taxon>Bacteria</taxon>
        <taxon>Bacillati</taxon>
        <taxon>Actinomycetota</taxon>
        <taxon>Acidimicrobiia</taxon>
        <taxon>Acidimicrobiales</taxon>
        <taxon>Acidimicrobiaceae</taxon>
        <taxon>Ferrimicrobium</taxon>
    </lineage>
</organism>
<dbReference type="Gene3D" id="3.40.50.150">
    <property type="entry name" value="Vaccinia Virus protein VP39"/>
    <property type="match status" value="1"/>
</dbReference>
<keyword evidence="2 5" id="KW-0489">Methyltransferase</keyword>
<evidence type="ECO:0000256" key="1">
    <source>
        <dbReference type="ARBA" id="ARBA00008361"/>
    </source>
</evidence>
<comment type="similarity">
    <text evidence="1">Belongs to the methyltransferase superfamily.</text>
</comment>
<keyword evidence="6" id="KW-1185">Reference proteome</keyword>
<accession>A0ABV3Y4T6</accession>
<dbReference type="PANTHER" id="PTHR44942">
    <property type="entry name" value="METHYLTRANSF_11 DOMAIN-CONTAINING PROTEIN"/>
    <property type="match status" value="1"/>
</dbReference>
<evidence type="ECO:0000256" key="3">
    <source>
        <dbReference type="ARBA" id="ARBA00022679"/>
    </source>
</evidence>
<protein>
    <submittedName>
        <fullName evidence="5">Class I SAM-dependent methyltransferase</fullName>
        <ecNumber evidence="5">2.1.1.-</ecNumber>
    </submittedName>
</protein>
<dbReference type="GO" id="GO:0032259">
    <property type="term" value="P:methylation"/>
    <property type="evidence" value="ECO:0007669"/>
    <property type="project" value="UniProtKB-KW"/>
</dbReference>
<reference evidence="5 6" key="1">
    <citation type="submission" date="2024-07" db="EMBL/GenBank/DDBJ databases">
        <title>Draft Genome Sequence of Ferrimicrobium acidiphilum Strain YE2023, Isolated from a Pulp of Bioleach Reactor.</title>
        <authorList>
            <person name="Elkina Y.A."/>
            <person name="Bulaeva A.G."/>
            <person name="Beletsky A.V."/>
            <person name="Mardanov A.V."/>
        </authorList>
    </citation>
    <scope>NUCLEOTIDE SEQUENCE [LARGE SCALE GENOMIC DNA]</scope>
    <source>
        <strain evidence="5 6">YE2023</strain>
    </source>
</reference>
<dbReference type="Proteomes" id="UP001560267">
    <property type="component" value="Unassembled WGS sequence"/>
</dbReference>
<name>A0ABV3Y4T6_9ACTN</name>